<accession>A0A2G5V8U6</accession>
<sequence length="188" mass="21380">MSSEHQEKKTVVVKTKMSMADVRRELFGPIQEAAKKPYPFALDPSTIWCKLSELRLCMLIMEQKPVGEKRSTKKMAILEGLKKIRDDEHPSVKMFLSDEHQVAFDEQRASSARGSTTRMVFPPKYSLRPTLDALEKKLEEWFNLAICEKNEPNSPRKARDGPYKVPAYILKEMEKVNAENGSGSSSSS</sequence>
<dbReference type="Pfam" id="PF07904">
    <property type="entry name" value="Eaf7"/>
    <property type="match status" value="1"/>
</dbReference>
<organism evidence="1 2">
    <name type="scientific">Caenorhabditis nigoni</name>
    <dbReference type="NCBI Taxonomy" id="1611254"/>
    <lineage>
        <taxon>Eukaryota</taxon>
        <taxon>Metazoa</taxon>
        <taxon>Ecdysozoa</taxon>
        <taxon>Nematoda</taxon>
        <taxon>Chromadorea</taxon>
        <taxon>Rhabditida</taxon>
        <taxon>Rhabditina</taxon>
        <taxon>Rhabditomorpha</taxon>
        <taxon>Rhabditoidea</taxon>
        <taxon>Rhabditidae</taxon>
        <taxon>Peloderinae</taxon>
        <taxon>Caenorhabditis</taxon>
    </lineage>
</organism>
<dbReference type="OrthoDB" id="5595141at2759"/>
<proteinExistence type="predicted"/>
<dbReference type="GO" id="GO:0005634">
    <property type="term" value="C:nucleus"/>
    <property type="evidence" value="ECO:0007669"/>
    <property type="project" value="InterPro"/>
</dbReference>
<dbReference type="AlphaFoldDB" id="A0A2G5V8U6"/>
<dbReference type="InterPro" id="IPR012423">
    <property type="entry name" value="Eaf7/MRGBP"/>
</dbReference>
<reference evidence="2" key="1">
    <citation type="submission" date="2017-10" db="EMBL/GenBank/DDBJ databases">
        <title>Rapid genome shrinkage in a self-fertile nematode reveals novel sperm competition proteins.</title>
        <authorList>
            <person name="Yin D."/>
            <person name="Schwarz E.M."/>
            <person name="Thomas C.G."/>
            <person name="Felde R.L."/>
            <person name="Korf I.F."/>
            <person name="Cutter A.D."/>
            <person name="Schartner C.M."/>
            <person name="Ralston E.J."/>
            <person name="Meyer B.J."/>
            <person name="Haag E.S."/>
        </authorList>
    </citation>
    <scope>NUCLEOTIDE SEQUENCE [LARGE SCALE GENOMIC DNA]</scope>
    <source>
        <strain evidence="2">JU1422</strain>
    </source>
</reference>
<keyword evidence="2" id="KW-1185">Reference proteome</keyword>
<dbReference type="GO" id="GO:0006355">
    <property type="term" value="P:regulation of DNA-templated transcription"/>
    <property type="evidence" value="ECO:0007669"/>
    <property type="project" value="InterPro"/>
</dbReference>
<dbReference type="EMBL" id="PDUG01000002">
    <property type="protein sequence ID" value="PIC48208.1"/>
    <property type="molecule type" value="Genomic_DNA"/>
</dbReference>
<dbReference type="GO" id="GO:0043189">
    <property type="term" value="C:H4/H2A histone acetyltransferase complex"/>
    <property type="evidence" value="ECO:0007669"/>
    <property type="project" value="InterPro"/>
</dbReference>
<name>A0A2G5V8U6_9PELO</name>
<gene>
    <name evidence="1" type="primary">Cnig_chr_II.g7276</name>
    <name evidence="1" type="ORF">B9Z55_007276</name>
</gene>
<protein>
    <submittedName>
        <fullName evidence="1">Uncharacterized protein</fullName>
    </submittedName>
</protein>
<dbReference type="Proteomes" id="UP000230233">
    <property type="component" value="Chromosome II"/>
</dbReference>
<dbReference type="STRING" id="1611254.A0A2G5V8U6"/>
<evidence type="ECO:0000313" key="1">
    <source>
        <dbReference type="EMBL" id="PIC48208.1"/>
    </source>
</evidence>
<comment type="caution">
    <text evidence="1">The sequence shown here is derived from an EMBL/GenBank/DDBJ whole genome shotgun (WGS) entry which is preliminary data.</text>
</comment>
<evidence type="ECO:0000313" key="2">
    <source>
        <dbReference type="Proteomes" id="UP000230233"/>
    </source>
</evidence>